<dbReference type="SMART" id="SM00530">
    <property type="entry name" value="HTH_XRE"/>
    <property type="match status" value="1"/>
</dbReference>
<dbReference type="Proteomes" id="UP000609879">
    <property type="component" value="Unassembled WGS sequence"/>
</dbReference>
<reference evidence="2 3" key="1">
    <citation type="submission" date="2021-01" db="EMBL/GenBank/DDBJ databases">
        <title>Whole genome shotgun sequence of Actinoplanes deccanensis NBRC 13994.</title>
        <authorList>
            <person name="Komaki H."/>
            <person name="Tamura T."/>
        </authorList>
    </citation>
    <scope>NUCLEOTIDE SEQUENCE [LARGE SCALE GENOMIC DNA]</scope>
    <source>
        <strain evidence="2 3">NBRC 13994</strain>
    </source>
</reference>
<proteinExistence type="predicted"/>
<dbReference type="Pfam" id="PF19054">
    <property type="entry name" value="DUF5753"/>
    <property type="match status" value="1"/>
</dbReference>
<feature type="domain" description="HTH cro/C1-type" evidence="1">
    <location>
        <begin position="18"/>
        <end position="73"/>
    </location>
</feature>
<dbReference type="InterPro" id="IPR043917">
    <property type="entry name" value="DUF5753"/>
</dbReference>
<dbReference type="CDD" id="cd00093">
    <property type="entry name" value="HTH_XRE"/>
    <property type="match status" value="1"/>
</dbReference>
<evidence type="ECO:0000313" key="2">
    <source>
        <dbReference type="EMBL" id="GID77847.1"/>
    </source>
</evidence>
<dbReference type="Pfam" id="PF13560">
    <property type="entry name" value="HTH_31"/>
    <property type="match status" value="1"/>
</dbReference>
<dbReference type="EMBL" id="BOMI01000131">
    <property type="protein sequence ID" value="GID77847.1"/>
    <property type="molecule type" value="Genomic_DNA"/>
</dbReference>
<dbReference type="InterPro" id="IPR001387">
    <property type="entry name" value="Cro/C1-type_HTH"/>
</dbReference>
<dbReference type="SUPFAM" id="SSF47413">
    <property type="entry name" value="lambda repressor-like DNA-binding domains"/>
    <property type="match status" value="1"/>
</dbReference>
<sequence length="303" mass="34675">MAEGDSPTIARLRVRIALREAREAAGLTQLQVAEEMEWSTSKVIRIEKGDVTVSINDLRGLLGLLGVRDKTKVNSLLSDARIARTRQKAETVWWQEERFRDQMSESFRKFVEYEAEASQLRSFNIFYVPGPLQTPEYGLALTGTWTEEADFSQDKVDALVEARTHRREALLRRGDSLDYMVLFDQSVLLRSFGGQAAFIQQLRQLIELSERGLFRMRMLPFNLEIAIANNGSFELATVGVGRSINEIMYRENGVSDEIVETRPDTARHRKRFDQLWRAADSEGDTTAFVQKRIDELEANPPNR</sequence>
<keyword evidence="3" id="KW-1185">Reference proteome</keyword>
<organism evidence="2 3">
    <name type="scientific">Paractinoplanes deccanensis</name>
    <dbReference type="NCBI Taxonomy" id="113561"/>
    <lineage>
        <taxon>Bacteria</taxon>
        <taxon>Bacillati</taxon>
        <taxon>Actinomycetota</taxon>
        <taxon>Actinomycetes</taxon>
        <taxon>Micromonosporales</taxon>
        <taxon>Micromonosporaceae</taxon>
        <taxon>Paractinoplanes</taxon>
    </lineage>
</organism>
<evidence type="ECO:0000259" key="1">
    <source>
        <dbReference type="PROSITE" id="PS50943"/>
    </source>
</evidence>
<name>A0ABQ3YCY5_9ACTN</name>
<dbReference type="PROSITE" id="PS50943">
    <property type="entry name" value="HTH_CROC1"/>
    <property type="match status" value="1"/>
</dbReference>
<dbReference type="InterPro" id="IPR010982">
    <property type="entry name" value="Lambda_DNA-bd_dom_sf"/>
</dbReference>
<dbReference type="Gene3D" id="1.10.260.40">
    <property type="entry name" value="lambda repressor-like DNA-binding domains"/>
    <property type="match status" value="1"/>
</dbReference>
<dbReference type="RefSeq" id="WP_203772214.1">
    <property type="nucleotide sequence ID" value="NZ_BAAABO010000063.1"/>
</dbReference>
<accession>A0ABQ3YCY5</accession>
<evidence type="ECO:0000313" key="3">
    <source>
        <dbReference type="Proteomes" id="UP000609879"/>
    </source>
</evidence>
<gene>
    <name evidence="2" type="ORF">Ade02nite_64880</name>
</gene>
<comment type="caution">
    <text evidence="2">The sequence shown here is derived from an EMBL/GenBank/DDBJ whole genome shotgun (WGS) entry which is preliminary data.</text>
</comment>
<protein>
    <submittedName>
        <fullName evidence="2">Transcriptional regulator</fullName>
    </submittedName>
</protein>